<dbReference type="PANTHER" id="PTHR37027:SF2">
    <property type="entry name" value="CHROMOSOME UNDETERMINED SCAFFOLD_148, WHOLE GENOME SHOTGUN SEQUENCE"/>
    <property type="match status" value="1"/>
</dbReference>
<feature type="region of interest" description="Disordered" evidence="2">
    <location>
        <begin position="1"/>
        <end position="21"/>
    </location>
</feature>
<keyword evidence="1" id="KW-0175">Coiled coil</keyword>
<keyword evidence="4" id="KW-1185">Reference proteome</keyword>
<gene>
    <name evidence="3" type="ORF">A3770_10p59940</name>
</gene>
<sequence>MASTPAFTLGIHQTSEEDATPVQALETPNQARIKLLSARIAGVHNDREVERQLRQDSILTKLKATEDVLARTQINSEGNHKLAWDRLTKLRDGISTQVSALDALDERQAKELNLFETSHSVDVTAEREERQENELKFEKLIVDRLECIQQELVQECQRREHEEAVRVKHLQEEVGKLRAKMEAEKKRIEALDHRMLGKTADDMKKVGELLKAEIKVREETEKTMLKIIEESSNKLHIETQANKRSREETHESLIRIMEQTCQSVEQNIDKPIAG</sequence>
<evidence type="ECO:0000313" key="4">
    <source>
        <dbReference type="Proteomes" id="UP000316726"/>
    </source>
</evidence>
<dbReference type="AlphaFoldDB" id="A0A5B8MT41"/>
<dbReference type="Proteomes" id="UP000316726">
    <property type="component" value="Chromosome 10"/>
</dbReference>
<dbReference type="InterPro" id="IPR038835">
    <property type="entry name" value="Giardin_beta-like"/>
</dbReference>
<dbReference type="OrthoDB" id="310069at2759"/>
<dbReference type="EMBL" id="CP031043">
    <property type="protein sequence ID" value="QDZ23476.1"/>
    <property type="molecule type" value="Genomic_DNA"/>
</dbReference>
<organism evidence="3 4">
    <name type="scientific">Chloropicon primus</name>
    <dbReference type="NCBI Taxonomy" id="1764295"/>
    <lineage>
        <taxon>Eukaryota</taxon>
        <taxon>Viridiplantae</taxon>
        <taxon>Chlorophyta</taxon>
        <taxon>Chloropicophyceae</taxon>
        <taxon>Chloropicales</taxon>
        <taxon>Chloropicaceae</taxon>
        <taxon>Chloropicon</taxon>
    </lineage>
</organism>
<protein>
    <submittedName>
        <fullName evidence="3">Uncharacterized protein</fullName>
    </submittedName>
</protein>
<reference evidence="3 4" key="1">
    <citation type="submission" date="2018-07" db="EMBL/GenBank/DDBJ databases">
        <title>The complete nuclear genome of the prasinophyte Chloropicon primus (CCMP1205).</title>
        <authorList>
            <person name="Pombert J.-F."/>
            <person name="Otis C."/>
            <person name="Turmel M."/>
            <person name="Lemieux C."/>
        </authorList>
    </citation>
    <scope>NUCLEOTIDE SEQUENCE [LARGE SCALE GENOMIC DNA]</scope>
    <source>
        <strain evidence="3 4">CCMP1205</strain>
    </source>
</reference>
<feature type="coiled-coil region" evidence="1">
    <location>
        <begin position="167"/>
        <end position="194"/>
    </location>
</feature>
<proteinExistence type="predicted"/>
<accession>A0A5B8MT41</accession>
<evidence type="ECO:0000256" key="1">
    <source>
        <dbReference type="SAM" id="Coils"/>
    </source>
</evidence>
<evidence type="ECO:0000313" key="3">
    <source>
        <dbReference type="EMBL" id="QDZ23476.1"/>
    </source>
</evidence>
<name>A0A5B8MT41_9CHLO</name>
<dbReference type="PANTHER" id="PTHR37027">
    <property type="entry name" value="KDE4"/>
    <property type="match status" value="1"/>
</dbReference>
<evidence type="ECO:0000256" key="2">
    <source>
        <dbReference type="SAM" id="MobiDB-lite"/>
    </source>
</evidence>